<evidence type="ECO:0000256" key="2">
    <source>
        <dbReference type="ARBA" id="ARBA00022803"/>
    </source>
</evidence>
<dbReference type="AlphaFoldDB" id="A0A3B1D094"/>
<dbReference type="InterPro" id="IPR011990">
    <property type="entry name" value="TPR-like_helical_dom_sf"/>
</dbReference>
<dbReference type="InterPro" id="IPR019734">
    <property type="entry name" value="TPR_rpt"/>
</dbReference>
<dbReference type="SMART" id="SM00028">
    <property type="entry name" value="TPR"/>
    <property type="match status" value="3"/>
</dbReference>
<dbReference type="Gene3D" id="1.25.40.10">
    <property type="entry name" value="Tetratricopeptide repeat domain"/>
    <property type="match status" value="1"/>
</dbReference>
<dbReference type="EMBL" id="UOGI01000264">
    <property type="protein sequence ID" value="VAX34142.1"/>
    <property type="molecule type" value="Genomic_DNA"/>
</dbReference>
<dbReference type="PANTHER" id="PTHR44809">
    <property type="match status" value="1"/>
</dbReference>
<organism evidence="3">
    <name type="scientific">hydrothermal vent metagenome</name>
    <dbReference type="NCBI Taxonomy" id="652676"/>
    <lineage>
        <taxon>unclassified sequences</taxon>
        <taxon>metagenomes</taxon>
        <taxon>ecological metagenomes</taxon>
    </lineage>
</organism>
<sequence length="157" mass="18077">MGKNRLLDITHKTLEVLLIFLFAFSLFSCSLPRIVVIDDPLTPEEHINLGVIYEKKGQYNEAISEYKKASETLPVAYLYMGNASFLKGDLKGAEQFYRKAIREDPANADAMNNLAWLYYKLDKNLDEAEALVRRAIEIRPEKADAYRDTLVKIEEER</sequence>
<dbReference type="PROSITE" id="PS50293">
    <property type="entry name" value="TPR_REGION"/>
    <property type="match status" value="1"/>
</dbReference>
<gene>
    <name evidence="3" type="ORF">MNBD_NITROSPIRAE03-772</name>
</gene>
<proteinExistence type="predicted"/>
<dbReference type="InterPro" id="IPR013105">
    <property type="entry name" value="TPR_2"/>
</dbReference>
<dbReference type="SUPFAM" id="SSF48452">
    <property type="entry name" value="TPR-like"/>
    <property type="match status" value="1"/>
</dbReference>
<evidence type="ECO:0000256" key="1">
    <source>
        <dbReference type="ARBA" id="ARBA00022737"/>
    </source>
</evidence>
<dbReference type="PROSITE" id="PS51257">
    <property type="entry name" value="PROKAR_LIPOPROTEIN"/>
    <property type="match status" value="1"/>
</dbReference>
<dbReference type="Pfam" id="PF14559">
    <property type="entry name" value="TPR_19"/>
    <property type="match status" value="1"/>
</dbReference>
<name>A0A3B1D094_9ZZZZ</name>
<protein>
    <submittedName>
        <fullName evidence="3">Uncharacterized protein</fullName>
    </submittedName>
</protein>
<dbReference type="PANTHER" id="PTHR44809:SF1">
    <property type="entry name" value="PROTEIN O-MANNOSYL-TRANSFERASE TMTC1"/>
    <property type="match status" value="1"/>
</dbReference>
<keyword evidence="2" id="KW-0802">TPR repeat</keyword>
<dbReference type="PROSITE" id="PS50005">
    <property type="entry name" value="TPR"/>
    <property type="match status" value="1"/>
</dbReference>
<dbReference type="Pfam" id="PF07719">
    <property type="entry name" value="TPR_2"/>
    <property type="match status" value="1"/>
</dbReference>
<keyword evidence="1" id="KW-0677">Repeat</keyword>
<reference evidence="3" key="1">
    <citation type="submission" date="2018-06" db="EMBL/GenBank/DDBJ databases">
        <authorList>
            <person name="Zhirakovskaya E."/>
        </authorList>
    </citation>
    <scope>NUCLEOTIDE SEQUENCE</scope>
</reference>
<dbReference type="InterPro" id="IPR052943">
    <property type="entry name" value="TMTC_O-mannosyl-trnsfr"/>
</dbReference>
<evidence type="ECO:0000313" key="3">
    <source>
        <dbReference type="EMBL" id="VAX34142.1"/>
    </source>
</evidence>
<accession>A0A3B1D094</accession>